<feature type="region of interest" description="Disordered" evidence="1">
    <location>
        <begin position="73"/>
        <end position="129"/>
    </location>
</feature>
<accession>A0A1J4JJ54</accession>
<dbReference type="VEuPathDB" id="TrichDB:TRFO_09523"/>
<feature type="compositionally biased region" description="Basic residues" evidence="1">
    <location>
        <begin position="83"/>
        <end position="97"/>
    </location>
</feature>
<protein>
    <recommendedName>
        <fullName evidence="2">Initiator binding protein 39kDa C-terminal domain-containing protein</fullName>
    </recommendedName>
</protein>
<sequence>MASTQFEKIRGYQFKEGDEVYYIDKNRIDIFQATIKEITEKGILVVLDDLNSKTKKASPKRLLLRTAKNNTIYEKQEAERKKEKSKKKKTARTKNPKKNIDKDDNDSNDDNDNENENDNPKHKKRERKLKKPIFDKQLIVKTAWQKGIHNPQQFKKFIKKNMSSVYDEYERYFKMMNLSENPIFSFGGDLTDSEVKKFWNVSKVQWQKMFGDSDVVDVSEFVRKTANLCKLPKQTESNAKETLQFFFSPDEIENVSFSQFCAFLALFGPSDSVFRKIRDIFGLSEDIKNCFEYPEPAEFTDESIETEMNGFSVFVGTESERYVFNNPCVPYGKTYLIDETGKMFDTWNDFFTENPLSANQSKITKNKKTTKKVNEKASQKETKKSNKTKDKDSSHENPKEKEEEESKNSSDNKENDEELNKAEINEKEKEKEEIDSDASLSAPDSMEEEGEENIEAKENEVKQSIEQIIQENEDTQVEDTQNTDQIEEIQIPQGDKPDNASSLE</sequence>
<reference evidence="3" key="1">
    <citation type="submission" date="2016-10" db="EMBL/GenBank/DDBJ databases">
        <authorList>
            <person name="Benchimol M."/>
            <person name="Almeida L.G."/>
            <person name="Vasconcelos A.T."/>
            <person name="Perreira-Neves A."/>
            <person name="Rosa I.A."/>
            <person name="Tasca T."/>
            <person name="Bogo M.R."/>
            <person name="de Souza W."/>
        </authorList>
    </citation>
    <scope>NUCLEOTIDE SEQUENCE [LARGE SCALE GENOMIC DNA]</scope>
    <source>
        <strain evidence="3">K</strain>
    </source>
</reference>
<dbReference type="Pfam" id="PF11422">
    <property type="entry name" value="IBP39"/>
    <property type="match status" value="1"/>
</dbReference>
<proteinExistence type="predicted"/>
<feature type="compositionally biased region" description="Acidic residues" evidence="1">
    <location>
        <begin position="103"/>
        <end position="117"/>
    </location>
</feature>
<organism evidence="3 4">
    <name type="scientific">Tritrichomonas foetus</name>
    <dbReference type="NCBI Taxonomy" id="1144522"/>
    <lineage>
        <taxon>Eukaryota</taxon>
        <taxon>Metamonada</taxon>
        <taxon>Parabasalia</taxon>
        <taxon>Tritrichomonadida</taxon>
        <taxon>Tritrichomonadidae</taxon>
        <taxon>Tritrichomonas</taxon>
    </lineage>
</organism>
<feature type="compositionally biased region" description="Basic and acidic residues" evidence="1">
    <location>
        <begin position="372"/>
        <end position="432"/>
    </location>
</feature>
<dbReference type="RefSeq" id="XP_068350397.1">
    <property type="nucleotide sequence ID" value="XM_068494911.1"/>
</dbReference>
<feature type="region of interest" description="Disordered" evidence="1">
    <location>
        <begin position="361"/>
        <end position="504"/>
    </location>
</feature>
<evidence type="ECO:0000313" key="3">
    <source>
        <dbReference type="EMBL" id="OHS97260.1"/>
    </source>
</evidence>
<dbReference type="AlphaFoldDB" id="A0A1J4JJ54"/>
<feature type="compositionally biased region" description="Basic and acidic residues" evidence="1">
    <location>
        <begin position="454"/>
        <end position="463"/>
    </location>
</feature>
<feature type="domain" description="Initiator binding protein 39kDa C-terminal" evidence="2">
    <location>
        <begin position="190"/>
        <end position="351"/>
    </location>
</feature>
<evidence type="ECO:0000256" key="1">
    <source>
        <dbReference type="SAM" id="MobiDB-lite"/>
    </source>
</evidence>
<gene>
    <name evidence="3" type="ORF">TRFO_09523</name>
</gene>
<comment type="caution">
    <text evidence="3">The sequence shown here is derived from an EMBL/GenBank/DDBJ whole genome shotgun (WGS) entry which is preliminary data.</text>
</comment>
<dbReference type="GeneID" id="94829615"/>
<dbReference type="InterPro" id="IPR024238">
    <property type="entry name" value="IBP39_C"/>
</dbReference>
<dbReference type="InterPro" id="IPR036184">
    <property type="entry name" value="IBP39-like_C_sf"/>
</dbReference>
<dbReference type="EMBL" id="MLAK01001126">
    <property type="protein sequence ID" value="OHS97260.1"/>
    <property type="molecule type" value="Genomic_DNA"/>
</dbReference>
<dbReference type="Proteomes" id="UP000179807">
    <property type="component" value="Unassembled WGS sequence"/>
</dbReference>
<keyword evidence="4" id="KW-1185">Reference proteome</keyword>
<evidence type="ECO:0000259" key="2">
    <source>
        <dbReference type="Pfam" id="PF11422"/>
    </source>
</evidence>
<evidence type="ECO:0000313" key="4">
    <source>
        <dbReference type="Proteomes" id="UP000179807"/>
    </source>
</evidence>
<dbReference type="SUPFAM" id="SSF103409">
    <property type="entry name" value="39 kda initiator binding protein, IBP39, C-terminal domains"/>
    <property type="match status" value="1"/>
</dbReference>
<name>A0A1J4JJ54_9EUKA</name>